<evidence type="ECO:0000256" key="1">
    <source>
        <dbReference type="ARBA" id="ARBA00010692"/>
    </source>
</evidence>
<dbReference type="PANTHER" id="PTHR34295:SF1">
    <property type="entry name" value="BIOTIN TRANSPORTER BIOY"/>
    <property type="match status" value="1"/>
</dbReference>
<keyword evidence="5" id="KW-1185">Reference proteome</keyword>
<dbReference type="PANTHER" id="PTHR34295">
    <property type="entry name" value="BIOTIN TRANSPORTER BIOY"/>
    <property type="match status" value="1"/>
</dbReference>
<feature type="transmembrane region" description="Helical" evidence="3">
    <location>
        <begin position="7"/>
        <end position="24"/>
    </location>
</feature>
<feature type="transmembrane region" description="Helical" evidence="3">
    <location>
        <begin position="145"/>
        <end position="170"/>
    </location>
</feature>
<keyword evidence="2" id="KW-0813">Transport</keyword>
<name>A0A1E8EZY6_9CLOT</name>
<comment type="caution">
    <text evidence="4">The sequence shown here is derived from an EMBL/GenBank/DDBJ whole genome shotgun (WGS) entry which is preliminary data.</text>
</comment>
<evidence type="ECO:0000313" key="5">
    <source>
        <dbReference type="Proteomes" id="UP000175744"/>
    </source>
</evidence>
<dbReference type="PATRIC" id="fig|1121290.3.peg.740"/>
<organism evidence="4 5">
    <name type="scientific">Clostridium acetireducens DSM 10703</name>
    <dbReference type="NCBI Taxonomy" id="1121290"/>
    <lineage>
        <taxon>Bacteria</taxon>
        <taxon>Bacillati</taxon>
        <taxon>Bacillota</taxon>
        <taxon>Clostridia</taxon>
        <taxon>Eubacteriales</taxon>
        <taxon>Clostridiaceae</taxon>
        <taxon>Clostridium</taxon>
    </lineage>
</organism>
<sequence length="194" mass="21170">MNLNTKDMILVSLFAALTAVGGFIRIPIPYVPFTLQFLFCAFAGILLGSKLGALSQIIYVSVGLIGIPIFTQGGGPSYIFQPTFGYLIGFIVGAFVIGKITESHSEIKFSKALFSVLAGLFFVYLFGVTHLYLIFNLYLGQAKTLWWAVFYGFIVCVAGDLLLSFAIAFISVKTLPVIRKNLFSPVINSNVKKA</sequence>
<dbReference type="Proteomes" id="UP000175744">
    <property type="component" value="Unassembled WGS sequence"/>
</dbReference>
<dbReference type="EMBL" id="LZFO01000008">
    <property type="protein sequence ID" value="OFI06748.1"/>
    <property type="molecule type" value="Genomic_DNA"/>
</dbReference>
<comment type="similarity">
    <text evidence="1 2">Belongs to the BioY family.</text>
</comment>
<keyword evidence="3" id="KW-0812">Transmembrane</keyword>
<protein>
    <recommendedName>
        <fullName evidence="2">Biotin transporter</fullName>
    </recommendedName>
</protein>
<dbReference type="STRING" id="1121290.CLAOCE_07310"/>
<evidence type="ECO:0000256" key="3">
    <source>
        <dbReference type="SAM" id="Phobius"/>
    </source>
</evidence>
<accession>A0A1E8EZY6</accession>
<feature type="transmembrane region" description="Helical" evidence="3">
    <location>
        <begin position="54"/>
        <end position="71"/>
    </location>
</feature>
<proteinExistence type="inferred from homology"/>
<dbReference type="PIRSF" id="PIRSF016661">
    <property type="entry name" value="BioY"/>
    <property type="match status" value="1"/>
</dbReference>
<dbReference type="Pfam" id="PF02632">
    <property type="entry name" value="BioY"/>
    <property type="match status" value="1"/>
</dbReference>
<dbReference type="GO" id="GO:0005886">
    <property type="term" value="C:plasma membrane"/>
    <property type="evidence" value="ECO:0007669"/>
    <property type="project" value="UniProtKB-SubCell"/>
</dbReference>
<feature type="transmembrane region" description="Helical" evidence="3">
    <location>
        <begin position="30"/>
        <end position="47"/>
    </location>
</feature>
<dbReference type="Gene3D" id="1.10.1760.20">
    <property type="match status" value="1"/>
</dbReference>
<feature type="transmembrane region" description="Helical" evidence="3">
    <location>
        <begin position="83"/>
        <end position="100"/>
    </location>
</feature>
<evidence type="ECO:0000256" key="2">
    <source>
        <dbReference type="PIRNR" id="PIRNR016661"/>
    </source>
</evidence>
<dbReference type="AlphaFoldDB" id="A0A1E8EZY6"/>
<keyword evidence="3" id="KW-1133">Transmembrane helix</keyword>
<dbReference type="RefSeq" id="WP_070109689.1">
    <property type="nucleotide sequence ID" value="NZ_LZFO01000008.1"/>
</dbReference>
<keyword evidence="2" id="KW-1003">Cell membrane</keyword>
<reference evidence="4 5" key="1">
    <citation type="submission" date="2016-06" db="EMBL/GenBank/DDBJ databases">
        <title>Genome sequence of Clostridium acetireducens DSM 10703.</title>
        <authorList>
            <person name="Poehlein A."/>
            <person name="Fluechter S."/>
            <person name="Duerre P."/>
            <person name="Daniel R."/>
        </authorList>
    </citation>
    <scope>NUCLEOTIDE SEQUENCE [LARGE SCALE GENOMIC DNA]</scope>
    <source>
        <strain evidence="4 5">DSM 10703</strain>
    </source>
</reference>
<gene>
    <name evidence="4" type="primary">bioY_1</name>
    <name evidence="4" type="ORF">CLOACE_07310</name>
</gene>
<comment type="subcellular location">
    <subcellularLocation>
        <location evidence="2">Cell membrane</location>
        <topology evidence="2">Multi-pass membrane protein</topology>
    </subcellularLocation>
</comment>
<dbReference type="GO" id="GO:0015225">
    <property type="term" value="F:biotin transmembrane transporter activity"/>
    <property type="evidence" value="ECO:0007669"/>
    <property type="project" value="UniProtKB-UniRule"/>
</dbReference>
<dbReference type="OrthoDB" id="9803495at2"/>
<evidence type="ECO:0000313" key="4">
    <source>
        <dbReference type="EMBL" id="OFI06748.1"/>
    </source>
</evidence>
<dbReference type="InterPro" id="IPR003784">
    <property type="entry name" value="BioY"/>
</dbReference>
<keyword evidence="2 3" id="KW-0472">Membrane</keyword>
<feature type="transmembrane region" description="Helical" evidence="3">
    <location>
        <begin position="112"/>
        <end position="139"/>
    </location>
</feature>